<keyword evidence="10" id="KW-1185">Reference proteome</keyword>
<feature type="transmembrane region" description="Helical" evidence="8">
    <location>
        <begin position="373"/>
        <end position="397"/>
    </location>
</feature>
<organism evidence="9 10">
    <name type="scientific">Angomonas deanei</name>
    <dbReference type="NCBI Taxonomy" id="59799"/>
    <lineage>
        <taxon>Eukaryota</taxon>
        <taxon>Discoba</taxon>
        <taxon>Euglenozoa</taxon>
        <taxon>Kinetoplastea</taxon>
        <taxon>Metakinetoplastina</taxon>
        <taxon>Trypanosomatida</taxon>
        <taxon>Trypanosomatidae</taxon>
        <taxon>Strigomonadinae</taxon>
        <taxon>Angomonas</taxon>
    </lineage>
</organism>
<evidence type="ECO:0000256" key="6">
    <source>
        <dbReference type="ARBA" id="ARBA00023136"/>
    </source>
</evidence>
<name>A0A7G2C833_9TRYP</name>
<dbReference type="Gene3D" id="1.20.1250.20">
    <property type="entry name" value="MFS general substrate transporter like domains"/>
    <property type="match status" value="1"/>
</dbReference>
<feature type="transmembrane region" description="Helical" evidence="8">
    <location>
        <begin position="159"/>
        <end position="181"/>
    </location>
</feature>
<comment type="similarity">
    <text evidence="2">Belongs to the major facilitator superfamily. Folate-biopterin transporter (TC 2.A.71) family.</text>
</comment>
<keyword evidence="6 8" id="KW-0472">Membrane</keyword>
<comment type="subcellular location">
    <subcellularLocation>
        <location evidence="1">Membrane</location>
        <topology evidence="1">Multi-pass membrane protein</topology>
    </subcellularLocation>
</comment>
<keyword evidence="4 8" id="KW-0812">Transmembrane</keyword>
<dbReference type="EMBL" id="LR877150">
    <property type="protein sequence ID" value="CAD2215968.1"/>
    <property type="molecule type" value="Genomic_DNA"/>
</dbReference>
<gene>
    <name evidence="9" type="ORF">ADEAN_000342600</name>
</gene>
<feature type="transmembrane region" description="Helical" evidence="8">
    <location>
        <begin position="291"/>
        <end position="311"/>
    </location>
</feature>
<feature type="transmembrane region" description="Helical" evidence="8">
    <location>
        <begin position="237"/>
        <end position="254"/>
    </location>
</feature>
<keyword evidence="3" id="KW-0813">Transport</keyword>
<feature type="transmembrane region" description="Helical" evidence="8">
    <location>
        <begin position="211"/>
        <end position="231"/>
    </location>
</feature>
<evidence type="ECO:0000313" key="10">
    <source>
        <dbReference type="Proteomes" id="UP000515908"/>
    </source>
</evidence>
<dbReference type="PANTHER" id="PTHR31585">
    <property type="entry name" value="FOLATE-BIOPTERIN TRANSPORTER 1, CHLOROPLASTIC"/>
    <property type="match status" value="1"/>
</dbReference>
<evidence type="ECO:0000256" key="4">
    <source>
        <dbReference type="ARBA" id="ARBA00022692"/>
    </source>
</evidence>
<evidence type="ECO:0000256" key="8">
    <source>
        <dbReference type="SAM" id="Phobius"/>
    </source>
</evidence>
<evidence type="ECO:0000313" key="9">
    <source>
        <dbReference type="EMBL" id="CAD2215968.1"/>
    </source>
</evidence>
<feature type="transmembrane region" description="Helical" evidence="8">
    <location>
        <begin position="104"/>
        <end position="128"/>
    </location>
</feature>
<dbReference type="InterPro" id="IPR039309">
    <property type="entry name" value="BT1"/>
</dbReference>
<dbReference type="AlphaFoldDB" id="A0A7G2C833"/>
<reference evidence="9 10" key="1">
    <citation type="submission" date="2020-08" db="EMBL/GenBank/DDBJ databases">
        <authorList>
            <person name="Newling K."/>
            <person name="Davey J."/>
            <person name="Forrester S."/>
        </authorList>
    </citation>
    <scope>NUCLEOTIDE SEQUENCE [LARGE SCALE GENOMIC DNA]</scope>
    <source>
        <strain evidence="10">Crithidia deanei Carvalho (ATCC PRA-265)</strain>
    </source>
</reference>
<feature type="transmembrane region" description="Helical" evidence="8">
    <location>
        <begin position="331"/>
        <end position="352"/>
    </location>
</feature>
<dbReference type="Pfam" id="PF03092">
    <property type="entry name" value="BT1"/>
    <property type="match status" value="1"/>
</dbReference>
<evidence type="ECO:0000256" key="7">
    <source>
        <dbReference type="SAM" id="MobiDB-lite"/>
    </source>
</evidence>
<dbReference type="Proteomes" id="UP000515908">
    <property type="component" value="Chromosome 06"/>
</dbReference>
<dbReference type="InterPro" id="IPR036259">
    <property type="entry name" value="MFS_trans_sf"/>
</dbReference>
<evidence type="ECO:0000256" key="3">
    <source>
        <dbReference type="ARBA" id="ARBA00022448"/>
    </source>
</evidence>
<feature type="transmembrane region" description="Helical" evidence="8">
    <location>
        <begin position="403"/>
        <end position="424"/>
    </location>
</feature>
<dbReference type="SUPFAM" id="SSF103473">
    <property type="entry name" value="MFS general substrate transporter"/>
    <property type="match status" value="1"/>
</dbReference>
<feature type="transmembrane region" description="Helical" evidence="8">
    <location>
        <begin position="478"/>
        <end position="500"/>
    </location>
</feature>
<evidence type="ECO:0000256" key="1">
    <source>
        <dbReference type="ARBA" id="ARBA00004141"/>
    </source>
</evidence>
<dbReference type="PANTHER" id="PTHR31585:SF0">
    <property type="entry name" value="FOLATE-BIOPTERIN TRANSPORTER 1, CHLOROPLASTIC"/>
    <property type="match status" value="1"/>
</dbReference>
<feature type="transmembrane region" description="Helical" evidence="8">
    <location>
        <begin position="135"/>
        <end position="153"/>
    </location>
</feature>
<feature type="transmembrane region" description="Helical" evidence="8">
    <location>
        <begin position="68"/>
        <end position="92"/>
    </location>
</feature>
<feature type="region of interest" description="Disordered" evidence="7">
    <location>
        <begin position="1"/>
        <end position="22"/>
    </location>
</feature>
<dbReference type="GO" id="GO:0016020">
    <property type="term" value="C:membrane"/>
    <property type="evidence" value="ECO:0007669"/>
    <property type="project" value="UniProtKB-SubCell"/>
</dbReference>
<feature type="transmembrane region" description="Helical" evidence="8">
    <location>
        <begin position="444"/>
        <end position="466"/>
    </location>
</feature>
<protein>
    <submittedName>
        <fullName evidence="9">BT1 family, putative</fullName>
    </submittedName>
</protein>
<evidence type="ECO:0000256" key="5">
    <source>
        <dbReference type="ARBA" id="ARBA00022989"/>
    </source>
</evidence>
<sequence>MIKNEETTTTTLREGTRNSSGSLTDIKWCDASTYRGRDSAPTRYTTVDDTGEGAEDGPYRDPNIPLPVLSLLVTCALVQSFSSGIITLLINGEMQYEPAEVQRYWMYISLTGWVQPVLGWLSDALVLWGEKRRPLFLLCCAGNTLIYSAYFFFPHTLDTFSVFMPLSLLSQIFLMGTYIPLNGLLVEVGRHDAENEAESIARMGSIMSTAMFWRSSGALAGMVLQLFLVLLFNTRQLLVVTGILFGLLIPLMLTNPHALFLRPSAEGEDNFFKKLSSCATQLKNSCQGCSLHSDGMQFVVVLLFIFAYMAMPDGSTIYYNYLFRAFQFQQGFYAFLSVAGYLGSMVGAYVFSLWMTRRARQEAAGMRRTSIRFIFAIGSLAWAFGYGTNILLCSGFVTRVLHIPAYLYIPIDSFFMSAFVRFAFMPSITMAAEHAPRNFEATTFEVFSVVTMMGGTLSAFFTAALSEGLGITTSDFSLLWLLLLISVVCKLIPIPLAYLLPQRQETAVEVTVSGTETPPQ</sequence>
<dbReference type="VEuPathDB" id="TriTrypDB:ADEAN_000342600"/>
<evidence type="ECO:0000256" key="2">
    <source>
        <dbReference type="ARBA" id="ARBA00007015"/>
    </source>
</evidence>
<proteinExistence type="inferred from homology"/>
<keyword evidence="5 8" id="KW-1133">Transmembrane helix</keyword>
<accession>A0A7G2C833</accession>